<dbReference type="GO" id="GO:0005886">
    <property type="term" value="C:plasma membrane"/>
    <property type="evidence" value="ECO:0007669"/>
    <property type="project" value="UniProtKB-SubCell"/>
</dbReference>
<evidence type="ECO:0000313" key="9">
    <source>
        <dbReference type="EMBL" id="OGG26766.1"/>
    </source>
</evidence>
<feature type="transmembrane region" description="Helical" evidence="7">
    <location>
        <begin position="102"/>
        <end position="119"/>
    </location>
</feature>
<feature type="transmembrane region" description="Helical" evidence="7">
    <location>
        <begin position="196"/>
        <end position="216"/>
    </location>
</feature>
<dbReference type="EMBL" id="MFJR01000007">
    <property type="protein sequence ID" value="OGG26766.1"/>
    <property type="molecule type" value="Genomic_DNA"/>
</dbReference>
<dbReference type="Proteomes" id="UP000176609">
    <property type="component" value="Unassembled WGS sequence"/>
</dbReference>
<dbReference type="InterPro" id="IPR018480">
    <property type="entry name" value="PNAcMuramoyl-5peptid_Trfase_CS"/>
</dbReference>
<keyword evidence="7" id="KW-0961">Cell wall biogenesis/degradation</keyword>
<feature type="transmembrane region" description="Helical" evidence="7">
    <location>
        <begin position="65"/>
        <end position="87"/>
    </location>
</feature>
<evidence type="ECO:0000313" key="10">
    <source>
        <dbReference type="Proteomes" id="UP000176609"/>
    </source>
</evidence>
<dbReference type="GO" id="GO:0008963">
    <property type="term" value="F:phospho-N-acetylmuramoyl-pentapeptide-transferase activity"/>
    <property type="evidence" value="ECO:0007669"/>
    <property type="project" value="UniProtKB-UniRule"/>
</dbReference>
<protein>
    <recommendedName>
        <fullName evidence="7">Phospho-N-acetylmuramoyl-pentapeptide-transferase</fullName>
        <ecNumber evidence="7">2.7.8.13</ecNumber>
    </recommendedName>
    <alternativeName>
        <fullName evidence="7">UDP-MurNAc-pentapeptide phosphotransferase</fullName>
    </alternativeName>
</protein>
<name>A0A1F6APZ5_9BACT</name>
<evidence type="ECO:0000256" key="3">
    <source>
        <dbReference type="ARBA" id="ARBA00022679"/>
    </source>
</evidence>
<comment type="cofactor">
    <cofactor evidence="7 8">
        <name>Mg(2+)</name>
        <dbReference type="ChEBI" id="CHEBI:18420"/>
    </cofactor>
</comment>
<reference evidence="9 10" key="1">
    <citation type="journal article" date="2016" name="Nat. Commun.">
        <title>Thousands of microbial genomes shed light on interconnected biogeochemical processes in an aquifer system.</title>
        <authorList>
            <person name="Anantharaman K."/>
            <person name="Brown C.T."/>
            <person name="Hug L.A."/>
            <person name="Sharon I."/>
            <person name="Castelle C.J."/>
            <person name="Probst A.J."/>
            <person name="Thomas B.C."/>
            <person name="Singh A."/>
            <person name="Wilkins M.J."/>
            <person name="Karaoz U."/>
            <person name="Brodie E.L."/>
            <person name="Williams K.H."/>
            <person name="Hubbard S.S."/>
            <person name="Banfield J.F."/>
        </authorList>
    </citation>
    <scope>NUCLEOTIDE SEQUENCE [LARGE SCALE GENOMIC DNA]</scope>
</reference>
<comment type="function">
    <text evidence="7">Catalyzes the initial step of the lipid cycle reactions in the biosynthesis of the cell wall peptidoglycan: transfers peptidoglycan precursor phospho-MurNAc-pentapeptide from UDP-MurNAc-pentapeptide onto the lipid carrier undecaprenyl phosphate, yielding undecaprenyl-pyrophosphoryl-MurNAc-pentapeptide, known as lipid I.</text>
</comment>
<feature type="transmembrane region" description="Helical" evidence="7">
    <location>
        <begin position="139"/>
        <end position="155"/>
    </location>
</feature>
<dbReference type="UniPathway" id="UPA00219"/>
<dbReference type="CDD" id="cd06852">
    <property type="entry name" value="GT_MraY"/>
    <property type="match status" value="1"/>
</dbReference>
<keyword evidence="7" id="KW-0132">Cell division</keyword>
<keyword evidence="7" id="KW-1003">Cell membrane</keyword>
<feature type="binding site" evidence="8">
    <location>
        <position position="252"/>
    </location>
    <ligand>
        <name>Mg(2+)</name>
        <dbReference type="ChEBI" id="CHEBI:18420"/>
    </ligand>
</feature>
<feature type="transmembrane region" description="Helical" evidence="7">
    <location>
        <begin position="6"/>
        <end position="27"/>
    </location>
</feature>
<gene>
    <name evidence="7" type="primary">mraY</name>
    <name evidence="9" type="ORF">A2960_01170</name>
</gene>
<comment type="caution">
    <text evidence="9">The sequence shown here is derived from an EMBL/GenBank/DDBJ whole genome shotgun (WGS) entry which is preliminary data.</text>
</comment>
<keyword evidence="3 7" id="KW-0808">Transferase</keyword>
<organism evidence="9 10">
    <name type="scientific">Candidatus Gottesmanbacteria bacterium RIFCSPLOWO2_01_FULL_39_12b</name>
    <dbReference type="NCBI Taxonomy" id="1798388"/>
    <lineage>
        <taxon>Bacteria</taxon>
        <taxon>Candidatus Gottesmaniibacteriota</taxon>
    </lineage>
</organism>
<dbReference type="GO" id="GO:0071555">
    <property type="term" value="P:cell wall organization"/>
    <property type="evidence" value="ECO:0007669"/>
    <property type="project" value="UniProtKB-KW"/>
</dbReference>
<dbReference type="AlphaFoldDB" id="A0A1F6APZ5"/>
<dbReference type="InterPro" id="IPR003524">
    <property type="entry name" value="PNAcMuramoyl-5peptid_Trfase"/>
</dbReference>
<keyword evidence="7" id="KW-0131">Cell cycle</keyword>
<keyword evidence="5 7" id="KW-1133">Transmembrane helix</keyword>
<dbReference type="PROSITE" id="PS01348">
    <property type="entry name" value="MRAY_2"/>
    <property type="match status" value="1"/>
</dbReference>
<evidence type="ECO:0000256" key="1">
    <source>
        <dbReference type="ARBA" id="ARBA00004141"/>
    </source>
</evidence>
<dbReference type="InterPro" id="IPR000715">
    <property type="entry name" value="Glycosyl_transferase_4"/>
</dbReference>
<feature type="binding site" evidence="8">
    <location>
        <position position="192"/>
    </location>
    <ligand>
        <name>Mg(2+)</name>
        <dbReference type="ChEBI" id="CHEBI:18420"/>
    </ligand>
</feature>
<proteinExistence type="inferred from homology"/>
<feature type="transmembrane region" description="Helical" evidence="7">
    <location>
        <begin position="222"/>
        <end position="241"/>
    </location>
</feature>
<keyword evidence="4 7" id="KW-0812">Transmembrane</keyword>
<comment type="subcellular location">
    <subcellularLocation>
        <location evidence="7">Cell membrane</location>
        <topology evidence="7">Multi-pass membrane protein</topology>
    </subcellularLocation>
    <subcellularLocation>
        <location evidence="1">Membrane</location>
        <topology evidence="1">Multi-pass membrane protein</topology>
    </subcellularLocation>
</comment>
<feature type="transmembrane region" description="Helical" evidence="7">
    <location>
        <begin position="248"/>
        <end position="269"/>
    </location>
</feature>
<dbReference type="GO" id="GO:0008360">
    <property type="term" value="P:regulation of cell shape"/>
    <property type="evidence" value="ECO:0007669"/>
    <property type="project" value="UniProtKB-KW"/>
</dbReference>
<comment type="pathway">
    <text evidence="7">Cell wall biogenesis; peptidoglycan biosynthesis.</text>
</comment>
<dbReference type="EC" id="2.7.8.13" evidence="7"/>
<dbReference type="GO" id="GO:0051992">
    <property type="term" value="F:UDP-N-acetylmuramoyl-L-alanyl-D-glutamyl-meso-2,6-diaminopimelyl-D-alanyl-D-alanine:undecaprenyl-phosphate transferase activity"/>
    <property type="evidence" value="ECO:0007669"/>
    <property type="project" value="RHEA"/>
</dbReference>
<dbReference type="PANTHER" id="PTHR22926">
    <property type="entry name" value="PHOSPHO-N-ACETYLMURAMOYL-PENTAPEPTIDE-TRANSFERASE"/>
    <property type="match status" value="1"/>
</dbReference>
<feature type="transmembrane region" description="Helical" evidence="7">
    <location>
        <begin position="161"/>
        <end position="184"/>
    </location>
</feature>
<evidence type="ECO:0000256" key="8">
    <source>
        <dbReference type="PIRSR" id="PIRSR600715-1"/>
    </source>
</evidence>
<sequence>MGYLLGILLVSFIVNALTLIPFIGILYKLKLQRQHQKTKDVFNLPTPIFDNINNKKKGIPIGGGFLIIITVTIIFLLSFPILFYFWVPITSIYTNIASELKVLLFSFISFGLIGLYDDIKKIFLGKSDKFFGLSLKHKLLFEIILSSLISFWLYKELKIEIIHIPFIGVIDIGIFYIFFSTFVITSFANAFNITDGLDGLASGVLVIALIAFWVISNSILDTPLSLFIAIWLGALIAFLYFNIYPARIFLGDVGALSFGATFAVIGLLLGKTFSLIVIGGLFVAEILSSFLQLASKKYRNKKLIKVAPLHLWFQERGWHESTIVFRAWIGTIILSFIGLWLAFIR</sequence>
<evidence type="ECO:0000256" key="6">
    <source>
        <dbReference type="ARBA" id="ARBA00023136"/>
    </source>
</evidence>
<keyword evidence="7 8" id="KW-0479">Metal-binding</keyword>
<keyword evidence="7" id="KW-0573">Peptidoglycan synthesis</keyword>
<evidence type="ECO:0000256" key="7">
    <source>
        <dbReference type="HAMAP-Rule" id="MF_00038"/>
    </source>
</evidence>
<dbReference type="GO" id="GO:0051301">
    <property type="term" value="P:cell division"/>
    <property type="evidence" value="ECO:0007669"/>
    <property type="project" value="UniProtKB-KW"/>
</dbReference>
<evidence type="ECO:0000256" key="2">
    <source>
        <dbReference type="ARBA" id="ARBA00005583"/>
    </source>
</evidence>
<dbReference type="PANTHER" id="PTHR22926:SF5">
    <property type="entry name" value="PHOSPHO-N-ACETYLMURAMOYL-PENTAPEPTIDE-TRANSFERASE HOMOLOG"/>
    <property type="match status" value="1"/>
</dbReference>
<dbReference type="GO" id="GO:0009252">
    <property type="term" value="P:peptidoglycan biosynthetic process"/>
    <property type="evidence" value="ECO:0007669"/>
    <property type="project" value="UniProtKB-UniRule"/>
</dbReference>
<comment type="catalytic activity">
    <reaction evidence="7">
        <text>UDP-N-acetyl-alpha-D-muramoyl-L-alanyl-gamma-D-glutamyl-meso-2,6-diaminopimeloyl-D-alanyl-D-alanine + di-trans,octa-cis-undecaprenyl phosphate = di-trans,octa-cis-undecaprenyl diphospho-N-acetyl-alpha-D-muramoyl-L-alanyl-D-glutamyl-meso-2,6-diaminopimeloyl-D-alanyl-D-alanine + UMP</text>
        <dbReference type="Rhea" id="RHEA:28386"/>
        <dbReference type="ChEBI" id="CHEBI:57865"/>
        <dbReference type="ChEBI" id="CHEBI:60392"/>
        <dbReference type="ChEBI" id="CHEBI:61386"/>
        <dbReference type="ChEBI" id="CHEBI:61387"/>
        <dbReference type="EC" id="2.7.8.13"/>
    </reaction>
</comment>
<comment type="similarity">
    <text evidence="2 7">Belongs to the glycosyltransferase 4 family. MraY subfamily.</text>
</comment>
<dbReference type="HAMAP" id="MF_00038">
    <property type="entry name" value="MraY"/>
    <property type="match status" value="1"/>
</dbReference>
<evidence type="ECO:0000256" key="4">
    <source>
        <dbReference type="ARBA" id="ARBA00022692"/>
    </source>
</evidence>
<evidence type="ECO:0000256" key="5">
    <source>
        <dbReference type="ARBA" id="ARBA00022989"/>
    </source>
</evidence>
<dbReference type="GO" id="GO:0046872">
    <property type="term" value="F:metal ion binding"/>
    <property type="evidence" value="ECO:0007669"/>
    <property type="project" value="UniProtKB-KW"/>
</dbReference>
<keyword evidence="7" id="KW-0133">Cell shape</keyword>
<feature type="transmembrane region" description="Helical" evidence="7">
    <location>
        <begin position="275"/>
        <end position="295"/>
    </location>
</feature>
<keyword evidence="7 8" id="KW-0460">Magnesium</keyword>
<keyword evidence="6 7" id="KW-0472">Membrane</keyword>
<feature type="transmembrane region" description="Helical" evidence="7">
    <location>
        <begin position="323"/>
        <end position="343"/>
    </location>
</feature>
<dbReference type="Pfam" id="PF00953">
    <property type="entry name" value="Glycos_transf_4"/>
    <property type="match status" value="1"/>
</dbReference>
<accession>A0A1F6APZ5</accession>